<evidence type="ECO:0000313" key="2">
    <source>
        <dbReference type="EMBL" id="AYJ86624.1"/>
    </source>
</evidence>
<dbReference type="AlphaFoldDB" id="A0A494TGQ7"/>
<organism evidence="2 3">
    <name type="scientific">Sphingomonas paeninsulae</name>
    <dbReference type="NCBI Taxonomy" id="2319844"/>
    <lineage>
        <taxon>Bacteria</taxon>
        <taxon>Pseudomonadati</taxon>
        <taxon>Pseudomonadota</taxon>
        <taxon>Alphaproteobacteria</taxon>
        <taxon>Sphingomonadales</taxon>
        <taxon>Sphingomonadaceae</taxon>
        <taxon>Sphingomonas</taxon>
    </lineage>
</organism>
<evidence type="ECO:0000313" key="3">
    <source>
        <dbReference type="Proteomes" id="UP000276254"/>
    </source>
</evidence>
<dbReference type="OrthoDB" id="9795402at2"/>
<keyword evidence="3" id="KW-1185">Reference proteome</keyword>
<dbReference type="InterPro" id="IPR002725">
    <property type="entry name" value="YgjP-like_metallopeptidase"/>
</dbReference>
<name>A0A494TGQ7_SPHPE</name>
<dbReference type="CDD" id="cd07344">
    <property type="entry name" value="M48_yhfN_like"/>
    <property type="match status" value="1"/>
</dbReference>
<sequence length="247" mass="27400">MPAIWNITSSTVTTSELIFTGGGRERPLKIVRRPRARSMRLTIDPRDASVLLSLPSRAALRPALAWAAGKRDWIEEELSRLPCPQPISPGMSFSLGGESVQLFWTPATSRTFHRSAGLLKTGGPEESLAPRLLRYLRREALVVLEQETRELATRHGIAIRKVAVGDPKSRWGSCASSGDIRYSWRLILAPAEVRRATVAHEVAHRVHMNHGSAFHALVAEMHGADPKPARHWLRSHGAALHWFGRDG</sequence>
<dbReference type="Pfam" id="PF01863">
    <property type="entry name" value="YgjP-like"/>
    <property type="match status" value="1"/>
</dbReference>
<dbReference type="RefSeq" id="WP_121153249.1">
    <property type="nucleotide sequence ID" value="NZ_CP032829.1"/>
</dbReference>
<dbReference type="EMBL" id="CP032829">
    <property type="protein sequence ID" value="AYJ86624.1"/>
    <property type="molecule type" value="Genomic_DNA"/>
</dbReference>
<dbReference type="Proteomes" id="UP000276254">
    <property type="component" value="Chromosome"/>
</dbReference>
<gene>
    <name evidence="2" type="ORF">D3Y57_12415</name>
</gene>
<protein>
    <submittedName>
        <fullName evidence="2">M48 family peptidase</fullName>
    </submittedName>
</protein>
<feature type="domain" description="YgjP-like metallopeptidase" evidence="1">
    <location>
        <begin position="39"/>
        <end position="236"/>
    </location>
</feature>
<dbReference type="KEGG" id="spha:D3Y57_12415"/>
<dbReference type="Gene3D" id="3.30.2010.10">
    <property type="entry name" value="Metalloproteases ('zincins'), catalytic domain"/>
    <property type="match status" value="1"/>
</dbReference>
<dbReference type="PANTHER" id="PTHR30399:SF1">
    <property type="entry name" value="UTP PYROPHOSPHATASE"/>
    <property type="match status" value="1"/>
</dbReference>
<accession>A0A494TGQ7</accession>
<reference evidence="2 3" key="1">
    <citation type="submission" date="2018-09" db="EMBL/GenBank/DDBJ databases">
        <title>Sphingomonas peninsula sp. nov., isolated from fildes peninsula, Antarctic soil.</title>
        <authorList>
            <person name="Yingchao G."/>
        </authorList>
    </citation>
    <scope>NUCLEOTIDE SEQUENCE [LARGE SCALE GENOMIC DNA]</scope>
    <source>
        <strain evidence="2 3">YZ-8</strain>
    </source>
</reference>
<dbReference type="InterPro" id="IPR053136">
    <property type="entry name" value="UTP_pyrophosphatase-like"/>
</dbReference>
<proteinExistence type="predicted"/>
<dbReference type="PANTHER" id="PTHR30399">
    <property type="entry name" value="UNCHARACTERIZED PROTEIN YGJP"/>
    <property type="match status" value="1"/>
</dbReference>
<evidence type="ECO:0000259" key="1">
    <source>
        <dbReference type="Pfam" id="PF01863"/>
    </source>
</evidence>